<evidence type="ECO:0000256" key="4">
    <source>
        <dbReference type="SAM" id="SignalP"/>
    </source>
</evidence>
<dbReference type="Pfam" id="PF14543">
    <property type="entry name" value="TAXi_N"/>
    <property type="match status" value="1"/>
</dbReference>
<dbReference type="InterPro" id="IPR033121">
    <property type="entry name" value="PEPTIDASE_A1"/>
</dbReference>
<keyword evidence="3" id="KW-0378">Hydrolase</keyword>
<dbReference type="InterPro" id="IPR051708">
    <property type="entry name" value="Plant_Aspart_Prot_A1"/>
</dbReference>
<keyword evidence="2 6" id="KW-0645">Protease</keyword>
<feature type="chain" id="PRO_5022685488" evidence="4">
    <location>
        <begin position="27"/>
        <end position="331"/>
    </location>
</feature>
<evidence type="ECO:0000259" key="5">
    <source>
        <dbReference type="PROSITE" id="PS51767"/>
    </source>
</evidence>
<dbReference type="PANTHER" id="PTHR47967:SF125">
    <property type="entry name" value="PEPTIDASE A1 DOMAIN-CONTAINING PROTEIN"/>
    <property type="match status" value="1"/>
</dbReference>
<dbReference type="OrthoDB" id="771136at2759"/>
<keyword evidence="4" id="KW-0732">Signal</keyword>
<evidence type="ECO:0000256" key="2">
    <source>
        <dbReference type="ARBA" id="ARBA00022670"/>
    </source>
</evidence>
<feature type="signal peptide" evidence="4">
    <location>
        <begin position="1"/>
        <end position="26"/>
    </location>
</feature>
<dbReference type="GO" id="GO:0005576">
    <property type="term" value="C:extracellular region"/>
    <property type="evidence" value="ECO:0007669"/>
    <property type="project" value="TreeGrafter"/>
</dbReference>
<accession>A0A5A7RLR1</accession>
<evidence type="ECO:0000313" key="7">
    <source>
        <dbReference type="Proteomes" id="UP000325081"/>
    </source>
</evidence>
<evidence type="ECO:0000256" key="1">
    <source>
        <dbReference type="ARBA" id="ARBA00007447"/>
    </source>
</evidence>
<proteinExistence type="inferred from homology"/>
<dbReference type="EMBL" id="BKCP01013625">
    <property type="protein sequence ID" value="GER57822.1"/>
    <property type="molecule type" value="Genomic_DNA"/>
</dbReference>
<dbReference type="InterPro" id="IPR034164">
    <property type="entry name" value="Pepsin-like_dom"/>
</dbReference>
<keyword evidence="7" id="KW-1185">Reference proteome</keyword>
<dbReference type="InterPro" id="IPR001969">
    <property type="entry name" value="Aspartic_peptidase_AS"/>
</dbReference>
<comment type="similarity">
    <text evidence="1">Belongs to the peptidase A1 family.</text>
</comment>
<dbReference type="InterPro" id="IPR032799">
    <property type="entry name" value="TAXi_C"/>
</dbReference>
<dbReference type="GO" id="GO:0004190">
    <property type="term" value="F:aspartic-type endopeptidase activity"/>
    <property type="evidence" value="ECO:0007669"/>
    <property type="project" value="InterPro"/>
</dbReference>
<dbReference type="InterPro" id="IPR032861">
    <property type="entry name" value="TAXi_N"/>
</dbReference>
<dbReference type="Proteomes" id="UP000325081">
    <property type="component" value="Unassembled WGS sequence"/>
</dbReference>
<comment type="caution">
    <text evidence="6">The sequence shown here is derived from an EMBL/GenBank/DDBJ whole genome shotgun (WGS) entry which is preliminary data.</text>
</comment>
<dbReference type="Pfam" id="PF14541">
    <property type="entry name" value="TAXi_C"/>
    <property type="match status" value="1"/>
</dbReference>
<feature type="domain" description="Peptidase A1" evidence="5">
    <location>
        <begin position="89"/>
        <end position="331"/>
    </location>
</feature>
<dbReference type="PROSITE" id="PS51767">
    <property type="entry name" value="PEPTIDASE_A1"/>
    <property type="match status" value="1"/>
</dbReference>
<reference evidence="7" key="1">
    <citation type="journal article" date="2019" name="Curr. Biol.">
        <title>Genome Sequence of Striga asiatica Provides Insight into the Evolution of Plant Parasitism.</title>
        <authorList>
            <person name="Yoshida S."/>
            <person name="Kim S."/>
            <person name="Wafula E.K."/>
            <person name="Tanskanen J."/>
            <person name="Kim Y.M."/>
            <person name="Honaas L."/>
            <person name="Yang Z."/>
            <person name="Spallek T."/>
            <person name="Conn C.E."/>
            <person name="Ichihashi Y."/>
            <person name="Cheong K."/>
            <person name="Cui S."/>
            <person name="Der J.P."/>
            <person name="Gundlach H."/>
            <person name="Jiao Y."/>
            <person name="Hori C."/>
            <person name="Ishida J.K."/>
            <person name="Kasahara H."/>
            <person name="Kiba T."/>
            <person name="Kim M.S."/>
            <person name="Koo N."/>
            <person name="Laohavisit A."/>
            <person name="Lee Y.H."/>
            <person name="Lumba S."/>
            <person name="McCourt P."/>
            <person name="Mortimer J.C."/>
            <person name="Mutuku J.M."/>
            <person name="Nomura T."/>
            <person name="Sasaki-Sekimoto Y."/>
            <person name="Seto Y."/>
            <person name="Wang Y."/>
            <person name="Wakatake T."/>
            <person name="Sakakibara H."/>
            <person name="Demura T."/>
            <person name="Yamaguchi S."/>
            <person name="Yoneyama K."/>
            <person name="Manabe R.I."/>
            <person name="Nelson D.C."/>
            <person name="Schulman A.H."/>
            <person name="Timko M.P."/>
            <person name="dePamphilis C.W."/>
            <person name="Choi D."/>
            <person name="Shirasu K."/>
        </authorList>
    </citation>
    <scope>NUCLEOTIDE SEQUENCE [LARGE SCALE GENOMIC DNA]</scope>
    <source>
        <strain evidence="7">cv. UVA1</strain>
    </source>
</reference>
<dbReference type="PANTHER" id="PTHR47967">
    <property type="entry name" value="OS07G0603500 PROTEIN-RELATED"/>
    <property type="match status" value="1"/>
</dbReference>
<dbReference type="Gene3D" id="2.40.70.10">
    <property type="entry name" value="Acid Proteases"/>
    <property type="match status" value="2"/>
</dbReference>
<organism evidence="6 7">
    <name type="scientific">Striga asiatica</name>
    <name type="common">Asiatic witchweed</name>
    <name type="synonym">Buchnera asiatica</name>
    <dbReference type="NCBI Taxonomy" id="4170"/>
    <lineage>
        <taxon>Eukaryota</taxon>
        <taxon>Viridiplantae</taxon>
        <taxon>Streptophyta</taxon>
        <taxon>Embryophyta</taxon>
        <taxon>Tracheophyta</taxon>
        <taxon>Spermatophyta</taxon>
        <taxon>Magnoliopsida</taxon>
        <taxon>eudicotyledons</taxon>
        <taxon>Gunneridae</taxon>
        <taxon>Pentapetalae</taxon>
        <taxon>asterids</taxon>
        <taxon>lamiids</taxon>
        <taxon>Lamiales</taxon>
        <taxon>Orobanchaceae</taxon>
        <taxon>Buchnereae</taxon>
        <taxon>Striga</taxon>
    </lineage>
</organism>
<name>A0A5A7RLR1_STRAF</name>
<dbReference type="GO" id="GO:0006508">
    <property type="term" value="P:proteolysis"/>
    <property type="evidence" value="ECO:0007669"/>
    <property type="project" value="UniProtKB-KW"/>
</dbReference>
<dbReference type="SUPFAM" id="SSF50630">
    <property type="entry name" value="Acid proteases"/>
    <property type="match status" value="1"/>
</dbReference>
<evidence type="ECO:0000313" key="6">
    <source>
        <dbReference type="EMBL" id="GER57822.1"/>
    </source>
</evidence>
<dbReference type="AlphaFoldDB" id="A0A5A7RLR1"/>
<evidence type="ECO:0000256" key="3">
    <source>
        <dbReference type="ARBA" id="ARBA00022801"/>
    </source>
</evidence>
<protein>
    <submittedName>
        <fullName evidence="6">Eukaryotic aspartyl protease family protein</fullName>
    </submittedName>
</protein>
<gene>
    <name evidence="6" type="ORF">STAS_35653</name>
</gene>
<sequence>MNTTNLIIVSLMFSLLFMSVSMSTLGQNSNNSNITVTLIHRDSVLSPLYDPSLSPTQRLANAVQRSLDRAAQAQAQAQLAPIENSNGDYLFQFAIDSFSTTGYVDTGSDLIWTPCGSRAHPSSTPIQCRTKPCTILPATNCSRTKPVNSSHFKMKYASRTSAEGNLFEGTFTLGGIRQNNIVFGCDYTGTNKIGIVGVGGGQASLVQQLGQGKFSYCLSSVWDNNYKREMTFGGSVMGRDTVTVPLQSTPRTSTFYIVELQGFSFGRATFHVARPVDMIVDSGTTVTNLPENLYNKLRQAVVNWAQTTARLMPIPAAANPPLDLCFTTPWT</sequence>
<dbReference type="InterPro" id="IPR021109">
    <property type="entry name" value="Peptidase_aspartic_dom_sf"/>
</dbReference>
<dbReference type="CDD" id="cd05471">
    <property type="entry name" value="pepsin_like"/>
    <property type="match status" value="1"/>
</dbReference>
<dbReference type="PROSITE" id="PS00141">
    <property type="entry name" value="ASP_PROTEASE"/>
    <property type="match status" value="1"/>
</dbReference>